<feature type="compositionally biased region" description="Polar residues" evidence="1">
    <location>
        <begin position="113"/>
        <end position="131"/>
    </location>
</feature>
<feature type="region of interest" description="Disordered" evidence="1">
    <location>
        <begin position="321"/>
        <end position="346"/>
    </location>
</feature>
<feature type="compositionally biased region" description="Low complexity" evidence="1">
    <location>
        <begin position="137"/>
        <end position="155"/>
    </location>
</feature>
<feature type="compositionally biased region" description="Acidic residues" evidence="1">
    <location>
        <begin position="56"/>
        <end position="65"/>
    </location>
</feature>
<feature type="compositionally biased region" description="Acidic residues" evidence="1">
    <location>
        <begin position="286"/>
        <end position="295"/>
    </location>
</feature>
<feature type="compositionally biased region" description="Acidic residues" evidence="1">
    <location>
        <begin position="241"/>
        <end position="266"/>
    </location>
</feature>
<feature type="compositionally biased region" description="Polar residues" evidence="1">
    <location>
        <begin position="159"/>
        <end position="189"/>
    </location>
</feature>
<organism evidence="2">
    <name type="scientific">Amphimedon queenslandica</name>
    <name type="common">Sponge</name>
    <dbReference type="NCBI Taxonomy" id="400682"/>
    <lineage>
        <taxon>Eukaryota</taxon>
        <taxon>Metazoa</taxon>
        <taxon>Porifera</taxon>
        <taxon>Demospongiae</taxon>
        <taxon>Heteroscleromorpha</taxon>
        <taxon>Haplosclerida</taxon>
        <taxon>Niphatidae</taxon>
        <taxon>Amphimedon</taxon>
    </lineage>
</organism>
<reference evidence="2" key="1">
    <citation type="submission" date="2017-05" db="UniProtKB">
        <authorList>
            <consortium name="EnsemblMetazoa"/>
        </authorList>
    </citation>
    <scope>IDENTIFICATION</scope>
</reference>
<name>A0A1X7SEJ1_AMPQE</name>
<dbReference type="InParanoid" id="A0A1X7SEJ1"/>
<dbReference type="EnsemblMetazoa" id="Aqu2.1.00495_001">
    <property type="protein sequence ID" value="Aqu2.1.00495_001"/>
    <property type="gene ID" value="Aqu2.1.00495"/>
</dbReference>
<feature type="compositionally biased region" description="Polar residues" evidence="1">
    <location>
        <begin position="79"/>
        <end position="96"/>
    </location>
</feature>
<accession>A0A1X7SEJ1</accession>
<sequence>LAKVNDNEEGILTKLSLTTDNSDSFLVGTCGDGRTNPKEREPVPVSTEAASMDSDSSSDLELTDDEKEKNEENQKEQSNATHLNTSPLKTTHLSPSPSNPPSMDHTSDVLTHHNITLKSPSPQHQSLTLSPTRPHKSSPLLRSVRSPSPTSYSSPLHIHQTSLSPTNLQHSSTLHDVQQTSPSPINLHSSPLRVCIPPSHSSPASHVTPSPTPSPVTNDDTVEEGEGEEPFDKELTISSNGEEEIPEEEEEEEERERENEEEEEEQREEKKGEREEQREEEAVRESEEEEEEGEVEEVKGIVLNESILDEMLQDKDGVNLNASINTSSSLSPLKNELNQDEDIATL</sequence>
<feature type="compositionally biased region" description="Basic and acidic residues" evidence="1">
    <location>
        <begin position="267"/>
        <end position="285"/>
    </location>
</feature>
<feature type="region of interest" description="Disordered" evidence="1">
    <location>
        <begin position="21"/>
        <end position="300"/>
    </location>
</feature>
<dbReference type="OrthoDB" id="79771at2759"/>
<proteinExistence type="predicted"/>
<evidence type="ECO:0000256" key="1">
    <source>
        <dbReference type="SAM" id="MobiDB-lite"/>
    </source>
</evidence>
<protein>
    <submittedName>
        <fullName evidence="2">Uncharacterized protein</fullName>
    </submittedName>
</protein>
<feature type="compositionally biased region" description="Polar residues" evidence="1">
    <location>
        <begin position="321"/>
        <end position="332"/>
    </location>
</feature>
<feature type="compositionally biased region" description="Acidic residues" evidence="1">
    <location>
        <begin position="220"/>
        <end position="229"/>
    </location>
</feature>
<dbReference type="AlphaFoldDB" id="A0A1X7SEJ1"/>
<feature type="compositionally biased region" description="Low complexity" evidence="1">
    <location>
        <begin position="46"/>
        <end position="55"/>
    </location>
</feature>
<feature type="compositionally biased region" description="Low complexity" evidence="1">
    <location>
        <begin position="197"/>
        <end position="209"/>
    </location>
</feature>
<evidence type="ECO:0000313" key="2">
    <source>
        <dbReference type="EnsemblMetazoa" id="Aqu2.1.00495_001"/>
    </source>
</evidence>
<feature type="compositionally biased region" description="Basic and acidic residues" evidence="1">
    <location>
        <begin position="66"/>
        <end position="75"/>
    </location>
</feature>